<organism evidence="3 4">
    <name type="scientific">Trichosporon asahii var. asahii (strain ATCC 90039 / CBS 2479 / JCM 2466 / KCTC 7840 / NBRC 103889/ NCYC 2677 / UAMH 7654)</name>
    <name type="common">Yeast</name>
    <dbReference type="NCBI Taxonomy" id="1186058"/>
    <lineage>
        <taxon>Eukaryota</taxon>
        <taxon>Fungi</taxon>
        <taxon>Dikarya</taxon>
        <taxon>Basidiomycota</taxon>
        <taxon>Agaricomycotina</taxon>
        <taxon>Tremellomycetes</taxon>
        <taxon>Trichosporonales</taxon>
        <taxon>Trichosporonaceae</taxon>
        <taxon>Trichosporon</taxon>
    </lineage>
</organism>
<dbReference type="GeneID" id="25987516"/>
<feature type="compositionally biased region" description="Low complexity" evidence="1">
    <location>
        <begin position="16"/>
        <end position="27"/>
    </location>
</feature>
<dbReference type="EMBL" id="ALBS01000025">
    <property type="protein sequence ID" value="EJT52487.1"/>
    <property type="molecule type" value="Genomic_DNA"/>
</dbReference>
<dbReference type="PROSITE" id="PS51186">
    <property type="entry name" value="GNAT"/>
    <property type="match status" value="1"/>
</dbReference>
<sequence>MTTDTLNSAVPPQPATTPGTPSSSSSSNIKIRPRLDSDLDEAVQLCELQQPGSEYPWCWPPPMPPADFVKRGSELFSLVAFSGSKMVGHVAVQRIARDDEGITWLEGLDIPVGEEDRIRSVSVLFQDPGLMGSGLGGRLLDSAVQLIRMTGAIPVLDVLGKRKAHGVYVARGFQSLGYGDPDWLKGCHIKERVEFFHLPEDTGRTTLDITAGRVGGKEKTIFGDIYVPVQAGLEGELPRPTMSEGETDLVACRVLAEEGPERERRGKKAWLASSGDGSLQLYVEKGAVQEGQRIALGVPSRAVAVKQ</sequence>
<comment type="caution">
    <text evidence="3">The sequence shown here is derived from an EMBL/GenBank/DDBJ whole genome shotgun (WGS) entry which is preliminary data.</text>
</comment>
<evidence type="ECO:0000313" key="3">
    <source>
        <dbReference type="EMBL" id="EJT52487.1"/>
    </source>
</evidence>
<dbReference type="SUPFAM" id="SSF55729">
    <property type="entry name" value="Acyl-CoA N-acyltransferases (Nat)"/>
    <property type="match status" value="1"/>
</dbReference>
<protein>
    <recommendedName>
        <fullName evidence="2">N-acetyltransferase domain-containing protein</fullName>
    </recommendedName>
</protein>
<dbReference type="HOGENOM" id="CLU_906693_0_0_1"/>
<accession>J6FBJ2</accession>
<dbReference type="InterPro" id="IPR016181">
    <property type="entry name" value="Acyl_CoA_acyltransferase"/>
</dbReference>
<feature type="compositionally biased region" description="Polar residues" evidence="1">
    <location>
        <begin position="1"/>
        <end position="10"/>
    </location>
</feature>
<dbReference type="GO" id="GO:0016747">
    <property type="term" value="F:acyltransferase activity, transferring groups other than amino-acyl groups"/>
    <property type="evidence" value="ECO:0007669"/>
    <property type="project" value="InterPro"/>
</dbReference>
<proteinExistence type="predicted"/>
<reference evidence="3 4" key="1">
    <citation type="journal article" date="2012" name="Eukaryot. Cell">
        <title>Draft genome sequence of CBS 2479, the standard type strain of Trichosporon asahii.</title>
        <authorList>
            <person name="Yang R.Y."/>
            <person name="Li H.T."/>
            <person name="Zhu H."/>
            <person name="Zhou G.P."/>
            <person name="Wang M."/>
            <person name="Wang L."/>
        </authorList>
    </citation>
    <scope>NUCLEOTIDE SEQUENCE [LARGE SCALE GENOMIC DNA]</scope>
    <source>
        <strain evidence="4">ATCC 90039 / CBS 2479 / JCM 2466 / KCTC 7840 / NCYC 2677 / UAMH 7654</strain>
    </source>
</reference>
<evidence type="ECO:0000313" key="4">
    <source>
        <dbReference type="Proteomes" id="UP000002748"/>
    </source>
</evidence>
<dbReference type="KEGG" id="tasa:A1Q1_04003"/>
<dbReference type="InterPro" id="IPR000182">
    <property type="entry name" value="GNAT_dom"/>
</dbReference>
<evidence type="ECO:0000256" key="1">
    <source>
        <dbReference type="SAM" id="MobiDB-lite"/>
    </source>
</evidence>
<feature type="region of interest" description="Disordered" evidence="1">
    <location>
        <begin position="1"/>
        <end position="30"/>
    </location>
</feature>
<feature type="domain" description="N-acetyltransferase" evidence="2">
    <location>
        <begin position="29"/>
        <end position="194"/>
    </location>
</feature>
<dbReference type="RefSeq" id="XP_014183854.1">
    <property type="nucleotide sequence ID" value="XM_014328379.1"/>
</dbReference>
<evidence type="ECO:0000259" key="2">
    <source>
        <dbReference type="PROSITE" id="PS51186"/>
    </source>
</evidence>
<dbReference type="Gene3D" id="3.40.630.30">
    <property type="match status" value="1"/>
</dbReference>
<name>J6FBJ2_TRIAS</name>
<gene>
    <name evidence="3" type="ORF">A1Q1_04003</name>
</gene>
<dbReference type="AlphaFoldDB" id="J6FBJ2"/>
<dbReference type="VEuPathDB" id="FungiDB:A1Q1_04003"/>
<dbReference type="Proteomes" id="UP000002748">
    <property type="component" value="Unassembled WGS sequence"/>
</dbReference>